<keyword evidence="2 5" id="KW-0813">Transport</keyword>
<reference evidence="7 8" key="1">
    <citation type="submission" date="2022-07" db="EMBL/GenBank/DDBJ databases">
        <authorList>
            <person name="Li W.-J."/>
            <person name="Deng Q.-Q."/>
        </authorList>
    </citation>
    <scope>NUCLEOTIDE SEQUENCE [LARGE SCALE GENOMIC DNA]</scope>
    <source>
        <strain evidence="7 8">SYSU M60028</strain>
    </source>
</reference>
<comment type="similarity">
    <text evidence="1 5">Belongs to the ModE family.</text>
</comment>
<dbReference type="PIRSF" id="PIRSF005763">
    <property type="entry name" value="Txn_reg_ModE"/>
    <property type="match status" value="1"/>
</dbReference>
<dbReference type="SUPFAM" id="SSF50331">
    <property type="entry name" value="MOP-like"/>
    <property type="match status" value="2"/>
</dbReference>
<proteinExistence type="inferred from homology"/>
<dbReference type="InterPro" id="IPR008995">
    <property type="entry name" value="Mo/tungstate-bd_C_term_dom"/>
</dbReference>
<keyword evidence="8" id="KW-1185">Reference proteome</keyword>
<dbReference type="SUPFAM" id="SSF46785">
    <property type="entry name" value="Winged helix' DNA-binding domain"/>
    <property type="match status" value="1"/>
</dbReference>
<dbReference type="PANTHER" id="PTHR30432:SF1">
    <property type="entry name" value="DNA-BINDING TRANSCRIPTIONAL DUAL REGULATOR MODE"/>
    <property type="match status" value="1"/>
</dbReference>
<evidence type="ECO:0000313" key="8">
    <source>
        <dbReference type="Proteomes" id="UP001205890"/>
    </source>
</evidence>
<sequence length="262" mass="27163">MLRASVSLSDGNGPAVGRERIRLLEAVAREGSISAGARLAGVSYKGAWDALAAMANLFGAPLLDTQTGGKAGGGARLTPAGHAVIAAFNRLEGELARALKHAQGGFTGAGMDATAPPSGFMMRTSARNVLRGTISELHHDTLSAEVSVTIAPETTVHALITRDSLEELGLVVGRDALVLVKANFIMLAAPDAGMRISARNRLPGVVRRFDTEDVNAHVVVDIGGDRTLTASVTADAVRSLALFDGVRVDALFDPSHVILAVD</sequence>
<dbReference type="Pfam" id="PF03459">
    <property type="entry name" value="TOBE"/>
    <property type="match status" value="2"/>
</dbReference>
<dbReference type="Gene3D" id="1.10.10.10">
    <property type="entry name" value="Winged helix-like DNA-binding domain superfamily/Winged helix DNA-binding domain"/>
    <property type="match status" value="1"/>
</dbReference>
<dbReference type="Pfam" id="PF00126">
    <property type="entry name" value="HTH_1"/>
    <property type="match status" value="1"/>
</dbReference>
<dbReference type="Proteomes" id="UP001205890">
    <property type="component" value="Unassembled WGS sequence"/>
</dbReference>
<dbReference type="RefSeq" id="WP_254738537.1">
    <property type="nucleotide sequence ID" value="NZ_JANCLU010000002.1"/>
</dbReference>
<dbReference type="Gene3D" id="2.40.50.100">
    <property type="match status" value="2"/>
</dbReference>
<feature type="domain" description="Mop" evidence="6">
    <location>
        <begin position="195"/>
        <end position="261"/>
    </location>
</feature>
<evidence type="ECO:0000313" key="7">
    <source>
        <dbReference type="EMBL" id="MCP8937496.1"/>
    </source>
</evidence>
<dbReference type="NCBIfam" id="TIGR00638">
    <property type="entry name" value="Mop"/>
    <property type="match status" value="2"/>
</dbReference>
<dbReference type="PROSITE" id="PS51866">
    <property type="entry name" value="MOP"/>
    <property type="match status" value="2"/>
</dbReference>
<dbReference type="InterPro" id="IPR005116">
    <property type="entry name" value="Transp-assoc_OB_typ1"/>
</dbReference>
<dbReference type="InterPro" id="IPR003725">
    <property type="entry name" value="ModE-bd_N"/>
</dbReference>
<feature type="domain" description="Mop" evidence="6">
    <location>
        <begin position="123"/>
        <end position="189"/>
    </location>
</feature>
<dbReference type="InterPro" id="IPR036388">
    <property type="entry name" value="WH-like_DNA-bd_sf"/>
</dbReference>
<dbReference type="InterPro" id="IPR004606">
    <property type="entry name" value="Mop_domain"/>
</dbReference>
<dbReference type="InterPro" id="IPR051815">
    <property type="entry name" value="Molybdate_resp_trans_reg"/>
</dbReference>
<evidence type="ECO:0000256" key="5">
    <source>
        <dbReference type="PIRNR" id="PIRNR005763"/>
    </source>
</evidence>
<evidence type="ECO:0000259" key="6">
    <source>
        <dbReference type="PROSITE" id="PS51866"/>
    </source>
</evidence>
<dbReference type="PANTHER" id="PTHR30432">
    <property type="entry name" value="TRANSCRIPTIONAL REGULATOR MODE"/>
    <property type="match status" value="1"/>
</dbReference>
<evidence type="ECO:0000256" key="4">
    <source>
        <dbReference type="ARBA" id="ARBA00022737"/>
    </source>
</evidence>
<keyword evidence="4" id="KW-0677">Repeat</keyword>
<dbReference type="InterPro" id="IPR000847">
    <property type="entry name" value="LysR_HTH_N"/>
</dbReference>
<evidence type="ECO:0000256" key="3">
    <source>
        <dbReference type="ARBA" id="ARBA00022505"/>
    </source>
</evidence>
<dbReference type="NCBIfam" id="TIGR00637">
    <property type="entry name" value="ModE_repress"/>
    <property type="match status" value="1"/>
</dbReference>
<keyword evidence="3 5" id="KW-0500">Molybdenum</keyword>
<evidence type="ECO:0000256" key="2">
    <source>
        <dbReference type="ARBA" id="ARBA00022448"/>
    </source>
</evidence>
<comment type="caution">
    <text evidence="7">The sequence shown here is derived from an EMBL/GenBank/DDBJ whole genome shotgun (WGS) entry which is preliminary data.</text>
</comment>
<dbReference type="InterPro" id="IPR016462">
    <property type="entry name" value="ModE"/>
</dbReference>
<gene>
    <name evidence="7" type="ORF">NK718_03125</name>
</gene>
<accession>A0ABT1L8T8</accession>
<organism evidence="7 8">
    <name type="scientific">Alsobacter ponti</name>
    <dbReference type="NCBI Taxonomy" id="2962936"/>
    <lineage>
        <taxon>Bacteria</taxon>
        <taxon>Pseudomonadati</taxon>
        <taxon>Pseudomonadota</taxon>
        <taxon>Alphaproteobacteria</taxon>
        <taxon>Hyphomicrobiales</taxon>
        <taxon>Alsobacteraceae</taxon>
        <taxon>Alsobacter</taxon>
    </lineage>
</organism>
<protein>
    <submittedName>
        <fullName evidence="7">TOBE domain-containing protein</fullName>
    </submittedName>
</protein>
<dbReference type="EMBL" id="JANCLU010000002">
    <property type="protein sequence ID" value="MCP8937496.1"/>
    <property type="molecule type" value="Genomic_DNA"/>
</dbReference>
<name>A0ABT1L8T8_9HYPH</name>
<dbReference type="InterPro" id="IPR036390">
    <property type="entry name" value="WH_DNA-bd_sf"/>
</dbReference>
<evidence type="ECO:0000256" key="1">
    <source>
        <dbReference type="ARBA" id="ARBA00008110"/>
    </source>
</evidence>